<proteinExistence type="predicted"/>
<name>A0AAE3GGV3_9PSEU</name>
<dbReference type="InterPro" id="IPR026449">
    <property type="entry name" value="GRASP_SAV_5884"/>
</dbReference>
<organism evidence="2 3">
    <name type="scientific">Goodfellowiella coeruleoviolacea</name>
    <dbReference type="NCBI Taxonomy" id="334858"/>
    <lineage>
        <taxon>Bacteria</taxon>
        <taxon>Bacillati</taxon>
        <taxon>Actinomycetota</taxon>
        <taxon>Actinomycetes</taxon>
        <taxon>Pseudonocardiales</taxon>
        <taxon>Pseudonocardiaceae</taxon>
        <taxon>Goodfellowiella</taxon>
    </lineage>
</organism>
<dbReference type="PANTHER" id="PTHR21621:SF0">
    <property type="entry name" value="BETA-CITRYLGLUTAMATE SYNTHASE B-RELATED"/>
    <property type="match status" value="1"/>
</dbReference>
<dbReference type="GO" id="GO:0009432">
    <property type="term" value="P:SOS response"/>
    <property type="evidence" value="ECO:0007669"/>
    <property type="project" value="TreeGrafter"/>
</dbReference>
<gene>
    <name evidence="2" type="ORF">LX83_003926</name>
</gene>
<comment type="caution">
    <text evidence="2">The sequence shown here is derived from an EMBL/GenBank/DDBJ whole genome shotgun (WGS) entry which is preliminary data.</text>
</comment>
<dbReference type="GO" id="GO:0018169">
    <property type="term" value="F:ribosomal S6-glutamic acid ligase activity"/>
    <property type="evidence" value="ECO:0007669"/>
    <property type="project" value="TreeGrafter"/>
</dbReference>
<dbReference type="Pfam" id="PF21068">
    <property type="entry name" value="ATPgraspMvdD"/>
    <property type="match status" value="1"/>
</dbReference>
<reference evidence="2" key="1">
    <citation type="submission" date="2022-06" db="EMBL/GenBank/DDBJ databases">
        <title>Genomic Encyclopedia of Archaeal and Bacterial Type Strains, Phase II (KMG-II): from individual species to whole genera.</title>
        <authorList>
            <person name="Goeker M."/>
        </authorList>
    </citation>
    <scope>NUCLEOTIDE SEQUENCE</scope>
    <source>
        <strain evidence="2">DSM 43935</strain>
    </source>
</reference>
<dbReference type="SUPFAM" id="SSF56059">
    <property type="entry name" value="Glutathione synthetase ATP-binding domain-like"/>
    <property type="match status" value="1"/>
</dbReference>
<dbReference type="EMBL" id="JAMTCK010000008">
    <property type="protein sequence ID" value="MCP2167054.1"/>
    <property type="molecule type" value="Genomic_DNA"/>
</dbReference>
<dbReference type="PANTHER" id="PTHR21621">
    <property type="entry name" value="RIBOSOMAL PROTEIN S6 MODIFICATION PROTEIN"/>
    <property type="match status" value="1"/>
</dbReference>
<dbReference type="RefSeq" id="WP_253773503.1">
    <property type="nucleotide sequence ID" value="NZ_JAMTCK010000008.1"/>
</dbReference>
<evidence type="ECO:0000313" key="3">
    <source>
        <dbReference type="Proteomes" id="UP001206128"/>
    </source>
</evidence>
<dbReference type="AlphaFoldDB" id="A0AAE3GGV3"/>
<protein>
    <submittedName>
        <fullName evidence="2">ATP-grasp ribosomal peptide maturase, SAV_5884 family</fullName>
    </submittedName>
</protein>
<dbReference type="InterPro" id="IPR048936">
    <property type="entry name" value="MvdD-like_ATPgrasp"/>
</dbReference>
<accession>A0AAE3GGV3</accession>
<keyword evidence="3" id="KW-1185">Reference proteome</keyword>
<evidence type="ECO:0000259" key="1">
    <source>
        <dbReference type="Pfam" id="PF21068"/>
    </source>
</evidence>
<feature type="domain" description="MvdD-like pre-ATP grasp" evidence="1">
    <location>
        <begin position="3"/>
        <end position="115"/>
    </location>
</feature>
<dbReference type="NCBIfam" id="TIGR04187">
    <property type="entry name" value="GRASP_SAV_5884"/>
    <property type="match status" value="1"/>
</dbReference>
<dbReference type="Gene3D" id="3.30.470.20">
    <property type="entry name" value="ATP-grasp fold, B domain"/>
    <property type="match status" value="1"/>
</dbReference>
<sequence length="298" mass="32921">MTVLILAEEYDPSVDRVVLGLADRVPVARVNLAWFPGQLTLDAELSGGLWHGVLQTPERDIVLGDVRSVWFRRPAPFVFPDDMTPAVRAHAEREARYGLGGVLASMPVRWVNHPHRDADAAYKPHQLATAQRCGLDVPRTLITNDPLAVRRFAAHVGGRLVVKVLGSNVLYEDGQRKVAHTHVLTDDDLDQVAQVRVTAHQFQEWVPKRHEVRLVVVGRRLFAAGIHAGSPASEVDWRADYDALTYSTVDVPDEVAAGVHAFMDACGLAFSALDFVVTPDGRWVFLESNSGGQYGWIE</sequence>
<dbReference type="Proteomes" id="UP001206128">
    <property type="component" value="Unassembled WGS sequence"/>
</dbReference>
<dbReference type="GO" id="GO:0005737">
    <property type="term" value="C:cytoplasm"/>
    <property type="evidence" value="ECO:0007669"/>
    <property type="project" value="TreeGrafter"/>
</dbReference>
<evidence type="ECO:0000313" key="2">
    <source>
        <dbReference type="EMBL" id="MCP2167054.1"/>
    </source>
</evidence>